<gene>
    <name evidence="2" type="ORF">FIBSPDRAFT_146283</name>
</gene>
<name>A0A166T4X8_9AGAM</name>
<evidence type="ECO:0000256" key="1">
    <source>
        <dbReference type="SAM" id="MobiDB-lite"/>
    </source>
</evidence>
<organism evidence="2 3">
    <name type="scientific">Athelia psychrophila</name>
    <dbReference type="NCBI Taxonomy" id="1759441"/>
    <lineage>
        <taxon>Eukaryota</taxon>
        <taxon>Fungi</taxon>
        <taxon>Dikarya</taxon>
        <taxon>Basidiomycota</taxon>
        <taxon>Agaricomycotina</taxon>
        <taxon>Agaricomycetes</taxon>
        <taxon>Agaricomycetidae</taxon>
        <taxon>Atheliales</taxon>
        <taxon>Atheliaceae</taxon>
        <taxon>Athelia</taxon>
    </lineage>
</organism>
<protein>
    <submittedName>
        <fullName evidence="2">Uncharacterized protein</fullName>
    </submittedName>
</protein>
<dbReference type="AlphaFoldDB" id="A0A166T4X8"/>
<sequence>MPLDWPLHFIIFFPRTYMSIRQHPTPPCGMWRRRPRLFGIIIPSAFVPPRLPVTHASGCLKEEEGTASSRALGSPEADGHEPTFHPVPPHQSVALSSTYHSLVMDISLVFAASPSMSYQNSIHPPIKLKGEHDAIKHVVPPNCDRLWKAQRDRRRKGTRSSPMVTAMMLAEFAQSLPTSLDMAKTFIFLRVSRGI</sequence>
<accession>A0A166T4X8</accession>
<reference evidence="2 3" key="1">
    <citation type="journal article" date="2016" name="Mol. Biol. Evol.">
        <title>Comparative Genomics of Early-Diverging Mushroom-Forming Fungi Provides Insights into the Origins of Lignocellulose Decay Capabilities.</title>
        <authorList>
            <person name="Nagy L.G."/>
            <person name="Riley R."/>
            <person name="Tritt A."/>
            <person name="Adam C."/>
            <person name="Daum C."/>
            <person name="Floudas D."/>
            <person name="Sun H."/>
            <person name="Yadav J.S."/>
            <person name="Pangilinan J."/>
            <person name="Larsson K.H."/>
            <person name="Matsuura K."/>
            <person name="Barry K."/>
            <person name="Labutti K."/>
            <person name="Kuo R."/>
            <person name="Ohm R.A."/>
            <person name="Bhattacharya S.S."/>
            <person name="Shirouzu T."/>
            <person name="Yoshinaga Y."/>
            <person name="Martin F.M."/>
            <person name="Grigoriev I.V."/>
            <person name="Hibbett D.S."/>
        </authorList>
    </citation>
    <scope>NUCLEOTIDE SEQUENCE [LARGE SCALE GENOMIC DNA]</scope>
    <source>
        <strain evidence="2 3">CBS 109695</strain>
    </source>
</reference>
<keyword evidence="3" id="KW-1185">Reference proteome</keyword>
<dbReference type="EMBL" id="KV417495">
    <property type="protein sequence ID" value="KZP30191.1"/>
    <property type="molecule type" value="Genomic_DNA"/>
</dbReference>
<proteinExistence type="predicted"/>
<evidence type="ECO:0000313" key="3">
    <source>
        <dbReference type="Proteomes" id="UP000076532"/>
    </source>
</evidence>
<evidence type="ECO:0000313" key="2">
    <source>
        <dbReference type="EMBL" id="KZP30191.1"/>
    </source>
</evidence>
<feature type="region of interest" description="Disordered" evidence="1">
    <location>
        <begin position="62"/>
        <end position="89"/>
    </location>
</feature>
<dbReference type="Proteomes" id="UP000076532">
    <property type="component" value="Unassembled WGS sequence"/>
</dbReference>